<protein>
    <submittedName>
        <fullName evidence="1">SGNH/GDSL hydrolase family protein</fullName>
    </submittedName>
</protein>
<dbReference type="RefSeq" id="WP_102844946.1">
    <property type="nucleotide sequence ID" value="NZ_PDZR01000025.1"/>
</dbReference>
<accession>A0A2J7TD83</accession>
<proteinExistence type="predicted"/>
<organism evidence="1 2">
    <name type="scientific">Methylocella silvestris</name>
    <dbReference type="NCBI Taxonomy" id="199596"/>
    <lineage>
        <taxon>Bacteria</taxon>
        <taxon>Pseudomonadati</taxon>
        <taxon>Pseudomonadota</taxon>
        <taxon>Alphaproteobacteria</taxon>
        <taxon>Hyphomicrobiales</taxon>
        <taxon>Beijerinckiaceae</taxon>
        <taxon>Methylocella</taxon>
    </lineage>
</organism>
<comment type="caution">
    <text evidence="1">The sequence shown here is derived from an EMBL/GenBank/DDBJ whole genome shotgun (WGS) entry which is preliminary data.</text>
</comment>
<dbReference type="EMBL" id="PDZR01000025">
    <property type="protein sequence ID" value="PNG24722.1"/>
    <property type="molecule type" value="Genomic_DNA"/>
</dbReference>
<sequence length="276" mass="30593">MRRLTLFLKGNVDLYDSLHSCRIGGKLCWNGVNEIVRTRYPGVSIRMRHETSTSSEALLEATGSVPVELSDCSAPLGAYPLESQFSTKVFETDADVIVMSVMPEIATRLVRHQRAGFPFYPNSAGSWPAHEQEWLRREFVETAPLTVEQSMGNLEKIVDRIRERSQAPILIYNLSFVMPGEHIHCHLGLDEVFSTAVRRFNLGLIELSAKTGVSIVDVDAVLARAGADGLKIDAMHLSPEGCRLVAEDVVRILCDLGLFEADAPPTERRLDACEQA</sequence>
<dbReference type="AlphaFoldDB" id="A0A2J7TD83"/>
<name>A0A2J7TD83_METSI</name>
<dbReference type="CDD" id="cd00229">
    <property type="entry name" value="SGNH_hydrolase"/>
    <property type="match status" value="1"/>
</dbReference>
<gene>
    <name evidence="1" type="ORF">CR492_17100</name>
</gene>
<evidence type="ECO:0000313" key="1">
    <source>
        <dbReference type="EMBL" id="PNG24722.1"/>
    </source>
</evidence>
<dbReference type="SUPFAM" id="SSF52266">
    <property type="entry name" value="SGNH hydrolase"/>
    <property type="match status" value="1"/>
</dbReference>
<reference evidence="1 2" key="1">
    <citation type="submission" date="2017-10" db="EMBL/GenBank/DDBJ databases">
        <title>Genome announcement of Methylocella silvestris TVC from permafrost.</title>
        <authorList>
            <person name="Wang J."/>
            <person name="Geng K."/>
            <person name="Ul-Haque F."/>
            <person name="Crombie A.T."/>
            <person name="Street L.E."/>
            <person name="Wookey P.A."/>
            <person name="Murrell J.C."/>
            <person name="Pratscher J."/>
        </authorList>
    </citation>
    <scope>NUCLEOTIDE SEQUENCE [LARGE SCALE GENOMIC DNA]</scope>
    <source>
        <strain evidence="1 2">TVC</strain>
    </source>
</reference>
<keyword evidence="1" id="KW-0378">Hydrolase</keyword>
<dbReference type="Gene3D" id="3.40.50.1110">
    <property type="entry name" value="SGNH hydrolase"/>
    <property type="match status" value="1"/>
</dbReference>
<dbReference type="Proteomes" id="UP000236286">
    <property type="component" value="Unassembled WGS sequence"/>
</dbReference>
<evidence type="ECO:0000313" key="2">
    <source>
        <dbReference type="Proteomes" id="UP000236286"/>
    </source>
</evidence>
<dbReference type="OrthoDB" id="7279604at2"/>
<dbReference type="InterPro" id="IPR036514">
    <property type="entry name" value="SGNH_hydro_sf"/>
</dbReference>
<dbReference type="GO" id="GO:0016788">
    <property type="term" value="F:hydrolase activity, acting on ester bonds"/>
    <property type="evidence" value="ECO:0007669"/>
    <property type="project" value="UniProtKB-ARBA"/>
</dbReference>